<name>G9NY77_HYPAI</name>
<dbReference type="EMBL" id="ABDG02000025">
    <property type="protein sequence ID" value="EHK44403.1"/>
    <property type="molecule type" value="Genomic_DNA"/>
</dbReference>
<evidence type="ECO:0000313" key="1">
    <source>
        <dbReference type="EMBL" id="EHK44403.1"/>
    </source>
</evidence>
<dbReference type="HOGENOM" id="CLU_2996768_0_0_1"/>
<protein>
    <submittedName>
        <fullName evidence="1">Uncharacterized protein</fullName>
    </submittedName>
</protein>
<comment type="caution">
    <text evidence="1">The sequence shown here is derived from an EMBL/GenBank/DDBJ whole genome shotgun (WGS) entry which is preliminary data.</text>
</comment>
<keyword evidence="2" id="KW-1185">Reference proteome</keyword>
<accession>G9NY77</accession>
<sequence length="57" mass="6461">MSLFGVYGVAQILQCLGYTGVGRLFDGLGWKVFWGNFSVYSIRRAYTQQEEYLTTGL</sequence>
<organism evidence="1 2">
    <name type="scientific">Hypocrea atroviridis (strain ATCC 20476 / IMI 206040)</name>
    <name type="common">Trichoderma atroviride</name>
    <dbReference type="NCBI Taxonomy" id="452589"/>
    <lineage>
        <taxon>Eukaryota</taxon>
        <taxon>Fungi</taxon>
        <taxon>Dikarya</taxon>
        <taxon>Ascomycota</taxon>
        <taxon>Pezizomycotina</taxon>
        <taxon>Sordariomycetes</taxon>
        <taxon>Hypocreomycetidae</taxon>
        <taxon>Hypocreales</taxon>
        <taxon>Hypocreaceae</taxon>
        <taxon>Trichoderma</taxon>
    </lineage>
</organism>
<evidence type="ECO:0000313" key="2">
    <source>
        <dbReference type="Proteomes" id="UP000005426"/>
    </source>
</evidence>
<dbReference type="AlphaFoldDB" id="G9NY77"/>
<dbReference type="Proteomes" id="UP000005426">
    <property type="component" value="Unassembled WGS sequence"/>
</dbReference>
<proteinExistence type="predicted"/>
<reference evidence="1 2" key="1">
    <citation type="journal article" date="2011" name="Genome Biol.">
        <title>Comparative genome sequence analysis underscores mycoparasitism as the ancestral life style of Trichoderma.</title>
        <authorList>
            <person name="Kubicek C.P."/>
            <person name="Herrera-Estrella A."/>
            <person name="Seidl-Seiboth V."/>
            <person name="Martinez D.A."/>
            <person name="Druzhinina I.S."/>
            <person name="Thon M."/>
            <person name="Zeilinger S."/>
            <person name="Casas-Flores S."/>
            <person name="Horwitz B.A."/>
            <person name="Mukherjee P.K."/>
            <person name="Mukherjee M."/>
            <person name="Kredics L."/>
            <person name="Alcaraz L.D."/>
            <person name="Aerts A."/>
            <person name="Antal Z."/>
            <person name="Atanasova L."/>
            <person name="Cervantes-Badillo M.G."/>
            <person name="Challacombe J."/>
            <person name="Chertkov O."/>
            <person name="McCluskey K."/>
            <person name="Coulpier F."/>
            <person name="Deshpande N."/>
            <person name="von Doehren H."/>
            <person name="Ebbole D.J."/>
            <person name="Esquivel-Naranjo E.U."/>
            <person name="Fekete E."/>
            <person name="Flipphi M."/>
            <person name="Glaser F."/>
            <person name="Gomez-Rodriguez E.Y."/>
            <person name="Gruber S."/>
            <person name="Han C."/>
            <person name="Henrissat B."/>
            <person name="Hermosa R."/>
            <person name="Hernandez-Onate M."/>
            <person name="Karaffa L."/>
            <person name="Kosti I."/>
            <person name="Le Crom S."/>
            <person name="Lindquist E."/>
            <person name="Lucas S."/>
            <person name="Luebeck M."/>
            <person name="Luebeck P.S."/>
            <person name="Margeot A."/>
            <person name="Metz B."/>
            <person name="Misra M."/>
            <person name="Nevalainen H."/>
            <person name="Omann M."/>
            <person name="Packer N."/>
            <person name="Perrone G."/>
            <person name="Uresti-Rivera E.E."/>
            <person name="Salamov A."/>
            <person name="Schmoll M."/>
            <person name="Seiboth B."/>
            <person name="Shapiro H."/>
            <person name="Sukno S."/>
            <person name="Tamayo-Ramos J.A."/>
            <person name="Tisch D."/>
            <person name="Wiest A."/>
            <person name="Wilkinson H.H."/>
            <person name="Zhang M."/>
            <person name="Coutinho P.M."/>
            <person name="Kenerley C.M."/>
            <person name="Monte E."/>
            <person name="Baker S.E."/>
            <person name="Grigoriev I.V."/>
        </authorList>
    </citation>
    <scope>NUCLEOTIDE SEQUENCE [LARGE SCALE GENOMIC DNA]</scope>
    <source>
        <strain evidence="2">ATCC 20476 / IMI 206040</strain>
    </source>
</reference>
<gene>
    <name evidence="1" type="ORF">TRIATDRAFT_300633</name>
</gene>